<feature type="transmembrane region" description="Helical" evidence="1">
    <location>
        <begin position="116"/>
        <end position="137"/>
    </location>
</feature>
<protein>
    <submittedName>
        <fullName evidence="4">G_PROTEIN_RECEP_F1_2 domain-containing protein</fullName>
    </submittedName>
</protein>
<keyword evidence="3" id="KW-1185">Reference proteome</keyword>
<keyword evidence="1" id="KW-1133">Transmembrane helix</keyword>
<evidence type="ECO:0000313" key="4">
    <source>
        <dbReference type="WBParaSite" id="EVEC_0000030801-mRNA-1"/>
    </source>
</evidence>
<reference evidence="4" key="1">
    <citation type="submission" date="2017-02" db="UniProtKB">
        <authorList>
            <consortium name="WormBaseParasite"/>
        </authorList>
    </citation>
    <scope>IDENTIFICATION</scope>
</reference>
<name>A0A0N4UT04_ENTVE</name>
<reference evidence="2 3" key="2">
    <citation type="submission" date="2018-10" db="EMBL/GenBank/DDBJ databases">
        <authorList>
            <consortium name="Pathogen Informatics"/>
        </authorList>
    </citation>
    <scope>NUCLEOTIDE SEQUENCE [LARGE SCALE GENOMIC DNA]</scope>
</reference>
<organism evidence="4">
    <name type="scientific">Enterobius vermicularis</name>
    <name type="common">Human pinworm</name>
    <dbReference type="NCBI Taxonomy" id="51028"/>
    <lineage>
        <taxon>Eukaryota</taxon>
        <taxon>Metazoa</taxon>
        <taxon>Ecdysozoa</taxon>
        <taxon>Nematoda</taxon>
        <taxon>Chromadorea</taxon>
        <taxon>Rhabditida</taxon>
        <taxon>Spirurina</taxon>
        <taxon>Oxyuridomorpha</taxon>
        <taxon>Oxyuroidea</taxon>
        <taxon>Oxyuridae</taxon>
        <taxon>Enterobius</taxon>
    </lineage>
</organism>
<evidence type="ECO:0000313" key="3">
    <source>
        <dbReference type="Proteomes" id="UP000274131"/>
    </source>
</evidence>
<proteinExistence type="predicted"/>
<sequence length="181" mass="20444">MVDDGSGARGLASPRACPGFCGRTASSAVFGNTTYSSCQVERKQEELDALTVEAGLEACSWGSRSWGSSTLCTVCFEPLPLYDWLYLLFVAIVPLLLHSLFIYIYTSKNCFRRLQFIHYLCSFFECFLSSVFSLLVVPPKGSLLLYGCPKWSLREWYPVFYNPVVNHTYTLRCAHEIVFPL</sequence>
<dbReference type="InterPro" id="IPR008485">
    <property type="entry name" value="JAMP"/>
</dbReference>
<feature type="transmembrane region" description="Helical" evidence="1">
    <location>
        <begin position="84"/>
        <end position="104"/>
    </location>
</feature>
<evidence type="ECO:0000256" key="1">
    <source>
        <dbReference type="SAM" id="Phobius"/>
    </source>
</evidence>
<dbReference type="AlphaFoldDB" id="A0A0N4UT04"/>
<accession>A0A0N4UT04</accession>
<dbReference type="GO" id="GO:0036503">
    <property type="term" value="P:ERAD pathway"/>
    <property type="evidence" value="ECO:0007669"/>
    <property type="project" value="TreeGrafter"/>
</dbReference>
<dbReference type="WBParaSite" id="EVEC_0000030801-mRNA-1">
    <property type="protein sequence ID" value="EVEC_0000030801-mRNA-1"/>
    <property type="gene ID" value="EVEC_0000030801"/>
</dbReference>
<dbReference type="EMBL" id="UXUI01000150">
    <property type="protein sequence ID" value="VDD85076.1"/>
    <property type="molecule type" value="Genomic_DNA"/>
</dbReference>
<keyword evidence="1" id="KW-0472">Membrane</keyword>
<dbReference type="GO" id="GO:0006986">
    <property type="term" value="P:response to unfolded protein"/>
    <property type="evidence" value="ECO:0007669"/>
    <property type="project" value="InterPro"/>
</dbReference>
<keyword evidence="1" id="KW-0812">Transmembrane</keyword>
<dbReference type="PANTHER" id="PTHR12740">
    <property type="entry name" value="JNK1/MAPK8-ASSOCIATED MEMBRANE PROTEIN"/>
    <property type="match status" value="1"/>
</dbReference>
<evidence type="ECO:0000313" key="2">
    <source>
        <dbReference type="EMBL" id="VDD85076.1"/>
    </source>
</evidence>
<dbReference type="OrthoDB" id="5920264at2759"/>
<dbReference type="Pfam" id="PF05571">
    <property type="entry name" value="JAMP"/>
    <property type="match status" value="1"/>
</dbReference>
<dbReference type="GO" id="GO:0016020">
    <property type="term" value="C:membrane"/>
    <property type="evidence" value="ECO:0007669"/>
    <property type="project" value="InterPro"/>
</dbReference>
<dbReference type="Proteomes" id="UP000274131">
    <property type="component" value="Unassembled WGS sequence"/>
</dbReference>
<gene>
    <name evidence="2" type="ORF">EVEC_LOCUS219</name>
</gene>
<dbReference type="PANTHER" id="PTHR12740:SF4">
    <property type="entry name" value="JNK1_MAPK8-ASSOCIATED MEMBRANE PROTEIN"/>
    <property type="match status" value="1"/>
</dbReference>
<dbReference type="GO" id="GO:0031625">
    <property type="term" value="F:ubiquitin protein ligase binding"/>
    <property type="evidence" value="ECO:0007669"/>
    <property type="project" value="TreeGrafter"/>
</dbReference>